<name>A0A1F6LRX1_9BACT</name>
<dbReference type="SUPFAM" id="SSF46785">
    <property type="entry name" value="Winged helix' DNA-binding domain"/>
    <property type="match status" value="1"/>
</dbReference>
<feature type="domain" description="Transcription regulator TrmB N-terminal" evidence="1">
    <location>
        <begin position="8"/>
        <end position="75"/>
    </location>
</feature>
<dbReference type="PANTHER" id="PTHR34293">
    <property type="entry name" value="HTH-TYPE TRANSCRIPTIONAL REGULATOR TRMBL2"/>
    <property type="match status" value="1"/>
</dbReference>
<organism evidence="2 3">
    <name type="scientific">Candidatus Magasanikbacteria bacterium RIFCSPHIGHO2_01_FULL_50_8</name>
    <dbReference type="NCBI Taxonomy" id="1798674"/>
    <lineage>
        <taxon>Bacteria</taxon>
        <taxon>Candidatus Magasanikiibacteriota</taxon>
    </lineage>
</organism>
<dbReference type="CDD" id="cd00090">
    <property type="entry name" value="HTH_ARSR"/>
    <property type="match status" value="1"/>
</dbReference>
<dbReference type="Gene3D" id="1.10.10.10">
    <property type="entry name" value="Winged helix-like DNA-binding domain superfamily/Winged helix DNA-binding domain"/>
    <property type="match status" value="1"/>
</dbReference>
<proteinExistence type="predicted"/>
<accession>A0A1F6LRX1</accession>
<sequence>MRDWKALLKKLGFTEGESGVYIAALELGAATVQDIAKKARVSRVTTYAAIERLVLQGLVTTVTKGKRTLYHAEPPKRLIEVVSRHVAAIESTLEDIKDSVDELSLLQGGEKPAVKVYEGPDALNALQDDFLAEMPKQLDVVTNMVAVRSLYAPEKREAFLKKEGPKKVNPTIRVVGVLPDDGGVWTGPVELKIALDHAKYDFAADISVYKNKVALSVLRGKQFMVLIESKDLSDAMRALFDQISKK</sequence>
<evidence type="ECO:0000313" key="3">
    <source>
        <dbReference type="Proteomes" id="UP000176329"/>
    </source>
</evidence>
<dbReference type="Proteomes" id="UP000176329">
    <property type="component" value="Unassembled WGS sequence"/>
</dbReference>
<dbReference type="AlphaFoldDB" id="A0A1F6LRX1"/>
<dbReference type="PANTHER" id="PTHR34293:SF1">
    <property type="entry name" value="HTH-TYPE TRANSCRIPTIONAL REGULATOR TRMBL2"/>
    <property type="match status" value="1"/>
</dbReference>
<dbReference type="InterPro" id="IPR036390">
    <property type="entry name" value="WH_DNA-bd_sf"/>
</dbReference>
<gene>
    <name evidence="2" type="ORF">A2848_01425</name>
</gene>
<dbReference type="InterPro" id="IPR036388">
    <property type="entry name" value="WH-like_DNA-bd_sf"/>
</dbReference>
<evidence type="ECO:0000313" key="2">
    <source>
        <dbReference type="EMBL" id="OGH62119.1"/>
    </source>
</evidence>
<dbReference type="InterPro" id="IPR002831">
    <property type="entry name" value="Tscrpt_reg_TrmB_N"/>
</dbReference>
<dbReference type="InterPro" id="IPR051797">
    <property type="entry name" value="TrmB-like"/>
</dbReference>
<dbReference type="Pfam" id="PF01978">
    <property type="entry name" value="TrmB"/>
    <property type="match status" value="1"/>
</dbReference>
<dbReference type="EMBL" id="MFPV01000020">
    <property type="protein sequence ID" value="OGH62119.1"/>
    <property type="molecule type" value="Genomic_DNA"/>
</dbReference>
<evidence type="ECO:0000259" key="1">
    <source>
        <dbReference type="Pfam" id="PF01978"/>
    </source>
</evidence>
<dbReference type="InterPro" id="IPR011991">
    <property type="entry name" value="ArsR-like_HTH"/>
</dbReference>
<protein>
    <recommendedName>
        <fullName evidence="1">Transcription regulator TrmB N-terminal domain-containing protein</fullName>
    </recommendedName>
</protein>
<reference evidence="2 3" key="1">
    <citation type="journal article" date="2016" name="Nat. Commun.">
        <title>Thousands of microbial genomes shed light on interconnected biogeochemical processes in an aquifer system.</title>
        <authorList>
            <person name="Anantharaman K."/>
            <person name="Brown C.T."/>
            <person name="Hug L.A."/>
            <person name="Sharon I."/>
            <person name="Castelle C.J."/>
            <person name="Probst A.J."/>
            <person name="Thomas B.C."/>
            <person name="Singh A."/>
            <person name="Wilkins M.J."/>
            <person name="Karaoz U."/>
            <person name="Brodie E.L."/>
            <person name="Williams K.H."/>
            <person name="Hubbard S.S."/>
            <person name="Banfield J.F."/>
        </authorList>
    </citation>
    <scope>NUCLEOTIDE SEQUENCE [LARGE SCALE GENOMIC DNA]</scope>
</reference>
<comment type="caution">
    <text evidence="2">The sequence shown here is derived from an EMBL/GenBank/DDBJ whole genome shotgun (WGS) entry which is preliminary data.</text>
</comment>